<reference evidence="4" key="1">
    <citation type="submission" date="2023-10" db="EMBL/GenBank/DDBJ databases">
        <authorList>
            <person name="Chen Y."/>
            <person name="Shah S."/>
            <person name="Dougan E. K."/>
            <person name="Thang M."/>
            <person name="Chan C."/>
        </authorList>
    </citation>
    <scope>NUCLEOTIDE SEQUENCE [LARGE SCALE GENOMIC DNA]</scope>
</reference>
<evidence type="ECO:0000259" key="3">
    <source>
        <dbReference type="PROSITE" id="PS50222"/>
    </source>
</evidence>
<dbReference type="Gene3D" id="1.10.238.10">
    <property type="entry name" value="EF-hand"/>
    <property type="match status" value="3"/>
</dbReference>
<proteinExistence type="predicted"/>
<dbReference type="PANTHER" id="PTHR10827">
    <property type="entry name" value="RETICULOCALBIN"/>
    <property type="match status" value="1"/>
</dbReference>
<organism evidence="4 5">
    <name type="scientific">Prorocentrum cordatum</name>
    <dbReference type="NCBI Taxonomy" id="2364126"/>
    <lineage>
        <taxon>Eukaryota</taxon>
        <taxon>Sar</taxon>
        <taxon>Alveolata</taxon>
        <taxon>Dinophyceae</taxon>
        <taxon>Prorocentrales</taxon>
        <taxon>Prorocentraceae</taxon>
        <taxon>Prorocentrum</taxon>
    </lineage>
</organism>
<evidence type="ECO:0000313" key="4">
    <source>
        <dbReference type="EMBL" id="CAK0829125.1"/>
    </source>
</evidence>
<evidence type="ECO:0000256" key="1">
    <source>
        <dbReference type="ARBA" id="ARBA00022837"/>
    </source>
</evidence>
<gene>
    <name evidence="4" type="ORF">PCOR1329_LOCUS28159</name>
</gene>
<accession>A0ABN9SAZ3</accession>
<evidence type="ECO:0000256" key="2">
    <source>
        <dbReference type="SAM" id="SignalP"/>
    </source>
</evidence>
<dbReference type="PROSITE" id="PS50222">
    <property type="entry name" value="EF_HAND_2"/>
    <property type="match status" value="2"/>
</dbReference>
<dbReference type="Proteomes" id="UP001189429">
    <property type="component" value="Unassembled WGS sequence"/>
</dbReference>
<keyword evidence="1" id="KW-0106">Calcium</keyword>
<dbReference type="InterPro" id="IPR011992">
    <property type="entry name" value="EF-hand-dom_pair"/>
</dbReference>
<dbReference type="SUPFAM" id="SSF47473">
    <property type="entry name" value="EF-hand"/>
    <property type="match status" value="2"/>
</dbReference>
<dbReference type="PROSITE" id="PS00018">
    <property type="entry name" value="EF_HAND_1"/>
    <property type="match status" value="4"/>
</dbReference>
<comment type="caution">
    <text evidence="4">The sequence shown here is derived from an EMBL/GenBank/DDBJ whole genome shotgun (WGS) entry which is preliminary data.</text>
</comment>
<sequence length="332" mass="36609">MLGQSAWVVALAFASTIWGIAQAETLHGSDDGVDDSVELVADGTHDVDDAHEGLEQIDGIEHEALNAEQVEGIEQEGGEHQSLSAEQMLGLHKKMDANGDGKVSMAELLAFSDSTRRQILERELQAVLEEMDLDRDGKLSVQELVKDLDSWGGEDVKEDEHEAATMKELATAKFGAADTSKDGLLDIHELPAIFYPETHEGVLDLTARQTLREKDGDGDGLLSLQEFWRGGAPSEDALDQYGEELLVTDDEQEEFRKMDADHSGKLDLHELKAFQSGRLHTEEAMKSLFELADRDKDMHVTAEELGAAREQIAGSEAHYPFAEWADHFVDDL</sequence>
<name>A0ABN9SAZ3_9DINO</name>
<dbReference type="SMART" id="SM00054">
    <property type="entry name" value="EFh"/>
    <property type="match status" value="5"/>
</dbReference>
<feature type="domain" description="EF-hand" evidence="3">
    <location>
        <begin position="280"/>
        <end position="315"/>
    </location>
</feature>
<keyword evidence="5" id="KW-1185">Reference proteome</keyword>
<evidence type="ECO:0000313" key="5">
    <source>
        <dbReference type="Proteomes" id="UP001189429"/>
    </source>
</evidence>
<keyword evidence="2" id="KW-0732">Signal</keyword>
<protein>
    <recommendedName>
        <fullName evidence="3">EF-hand domain-containing protein</fullName>
    </recommendedName>
</protein>
<dbReference type="EMBL" id="CAUYUJ010010335">
    <property type="protein sequence ID" value="CAK0829125.1"/>
    <property type="molecule type" value="Genomic_DNA"/>
</dbReference>
<dbReference type="InterPro" id="IPR002048">
    <property type="entry name" value="EF_hand_dom"/>
</dbReference>
<feature type="chain" id="PRO_5045986178" description="EF-hand domain-containing protein" evidence="2">
    <location>
        <begin position="24"/>
        <end position="332"/>
    </location>
</feature>
<feature type="signal peptide" evidence="2">
    <location>
        <begin position="1"/>
        <end position="23"/>
    </location>
</feature>
<dbReference type="InterPro" id="IPR018247">
    <property type="entry name" value="EF_Hand_1_Ca_BS"/>
</dbReference>
<dbReference type="PANTHER" id="PTHR10827:SF52">
    <property type="entry name" value="IP16409P"/>
    <property type="match status" value="1"/>
</dbReference>
<feature type="domain" description="EF-hand" evidence="3">
    <location>
        <begin position="119"/>
        <end position="154"/>
    </location>
</feature>
<dbReference type="Pfam" id="PF13499">
    <property type="entry name" value="EF-hand_7"/>
    <property type="match status" value="2"/>
</dbReference>